<dbReference type="Pfam" id="PF12698">
    <property type="entry name" value="ABC2_membrane_3"/>
    <property type="match status" value="1"/>
</dbReference>
<feature type="transmembrane region" description="Helical" evidence="6">
    <location>
        <begin position="233"/>
        <end position="255"/>
    </location>
</feature>
<organism evidence="8 9">
    <name type="scientific">Oceanobacillus luteolus</name>
    <dbReference type="NCBI Taxonomy" id="1274358"/>
    <lineage>
        <taxon>Bacteria</taxon>
        <taxon>Bacillati</taxon>
        <taxon>Bacillota</taxon>
        <taxon>Bacilli</taxon>
        <taxon>Bacillales</taxon>
        <taxon>Bacillaceae</taxon>
        <taxon>Oceanobacillus</taxon>
    </lineage>
</organism>
<proteinExistence type="predicted"/>
<dbReference type="InterPro" id="IPR051449">
    <property type="entry name" value="ABC-2_transporter_component"/>
</dbReference>
<feature type="transmembrane region" description="Helical" evidence="6">
    <location>
        <begin position="279"/>
        <end position="302"/>
    </location>
</feature>
<evidence type="ECO:0000256" key="4">
    <source>
        <dbReference type="ARBA" id="ARBA00022989"/>
    </source>
</evidence>
<evidence type="ECO:0000313" key="9">
    <source>
        <dbReference type="Proteomes" id="UP001597221"/>
    </source>
</evidence>
<accession>A0ABW4HR41</accession>
<feature type="transmembrane region" description="Helical" evidence="6">
    <location>
        <begin position="369"/>
        <end position="391"/>
    </location>
</feature>
<dbReference type="PANTHER" id="PTHR30294:SF29">
    <property type="entry name" value="MULTIDRUG ABC TRANSPORTER PERMEASE YBHS-RELATED"/>
    <property type="match status" value="1"/>
</dbReference>
<evidence type="ECO:0000259" key="7">
    <source>
        <dbReference type="Pfam" id="PF12698"/>
    </source>
</evidence>
<gene>
    <name evidence="8" type="ORF">ACFSBH_10575</name>
</gene>
<sequence length="418" mass="46178">MNKFWVILEHTYLEKIKSKTFIIMTALLLLSVVAAVNFQSITDFFGDDDGKDQIAIIDETGFIFEPYKQSVETLDEELELVEFTGTEEDAKSAVQDEEYDSLVVVELNQENLPEATYFANNITDSSTQTTLQEQLQNLKVAISIEQTGVDEATIQEIYAPISFDTVALDDDAKTMEEMFQAQGIVYVMVFFMYIVVILYGQMIAQDVANEKSSRVMEILISSASPVSHMFAKIFGVALVGLTQILLLVGVGLVLINSKKDELVGGMLDSFGLVNIPMDLIIYAIIFFLLGYTLYATLAAMLGSLVSRAEDVNQLITPMIILIVIAFLVAMFGLGAPESTLVTISSFIPFFAPMVMILRIGMLNLPLWEIGLSIGILILTIMIMGLIGARVYKGGVLMYGKSGSLKDFTKAIRLSKKEK</sequence>
<comment type="subcellular location">
    <subcellularLocation>
        <location evidence="1">Cell membrane</location>
        <topology evidence="1">Multi-pass membrane protein</topology>
    </subcellularLocation>
</comment>
<evidence type="ECO:0000313" key="8">
    <source>
        <dbReference type="EMBL" id="MFD1608099.1"/>
    </source>
</evidence>
<evidence type="ECO:0000256" key="2">
    <source>
        <dbReference type="ARBA" id="ARBA00022475"/>
    </source>
</evidence>
<feature type="domain" description="ABC-2 type transporter transmembrane" evidence="7">
    <location>
        <begin position="20"/>
        <end position="388"/>
    </location>
</feature>
<dbReference type="InterPro" id="IPR013525">
    <property type="entry name" value="ABC2_TM"/>
</dbReference>
<evidence type="ECO:0000256" key="5">
    <source>
        <dbReference type="ARBA" id="ARBA00023136"/>
    </source>
</evidence>
<name>A0ABW4HR41_9BACI</name>
<keyword evidence="3 6" id="KW-0812">Transmembrane</keyword>
<feature type="transmembrane region" description="Helical" evidence="6">
    <location>
        <begin position="183"/>
        <end position="204"/>
    </location>
</feature>
<dbReference type="Proteomes" id="UP001597221">
    <property type="component" value="Unassembled WGS sequence"/>
</dbReference>
<evidence type="ECO:0000256" key="1">
    <source>
        <dbReference type="ARBA" id="ARBA00004651"/>
    </source>
</evidence>
<keyword evidence="5 6" id="KW-0472">Membrane</keyword>
<feature type="transmembrane region" description="Helical" evidence="6">
    <location>
        <begin position="21"/>
        <end position="41"/>
    </location>
</feature>
<keyword evidence="4 6" id="KW-1133">Transmembrane helix</keyword>
<dbReference type="RefSeq" id="WP_379597417.1">
    <property type="nucleotide sequence ID" value="NZ_JBHUDE010000046.1"/>
</dbReference>
<feature type="transmembrane region" description="Helical" evidence="6">
    <location>
        <begin position="314"/>
        <end position="333"/>
    </location>
</feature>
<evidence type="ECO:0000256" key="6">
    <source>
        <dbReference type="SAM" id="Phobius"/>
    </source>
</evidence>
<keyword evidence="9" id="KW-1185">Reference proteome</keyword>
<comment type="caution">
    <text evidence="8">The sequence shown here is derived from an EMBL/GenBank/DDBJ whole genome shotgun (WGS) entry which is preliminary data.</text>
</comment>
<evidence type="ECO:0000256" key="3">
    <source>
        <dbReference type="ARBA" id="ARBA00022692"/>
    </source>
</evidence>
<dbReference type="PANTHER" id="PTHR30294">
    <property type="entry name" value="MEMBRANE COMPONENT OF ABC TRANSPORTER YHHJ-RELATED"/>
    <property type="match status" value="1"/>
</dbReference>
<feature type="transmembrane region" description="Helical" evidence="6">
    <location>
        <begin position="339"/>
        <end position="357"/>
    </location>
</feature>
<reference evidence="9" key="1">
    <citation type="journal article" date="2019" name="Int. J. Syst. Evol. Microbiol.">
        <title>The Global Catalogue of Microorganisms (GCM) 10K type strain sequencing project: providing services to taxonomists for standard genome sequencing and annotation.</title>
        <authorList>
            <consortium name="The Broad Institute Genomics Platform"/>
            <consortium name="The Broad Institute Genome Sequencing Center for Infectious Disease"/>
            <person name="Wu L."/>
            <person name="Ma J."/>
        </authorList>
    </citation>
    <scope>NUCLEOTIDE SEQUENCE [LARGE SCALE GENOMIC DNA]</scope>
    <source>
        <strain evidence="9">CGMCC 1.12376</strain>
    </source>
</reference>
<protein>
    <submittedName>
        <fullName evidence="8">ABC transporter permease</fullName>
    </submittedName>
</protein>
<keyword evidence="2" id="KW-1003">Cell membrane</keyword>
<dbReference type="EMBL" id="JBHUDE010000046">
    <property type="protein sequence ID" value="MFD1608099.1"/>
    <property type="molecule type" value="Genomic_DNA"/>
</dbReference>